<reference evidence="6 7" key="2">
    <citation type="journal article" date="2002" name="J. Virol. Methods">
        <title>Characterisation of a human herpesvirus 6 variant A 'amplicon' and replication modulation by U94-Rep 'latency gene'.</title>
        <authorList>
            <person name="Turner S."/>
            <person name="DiLuca D."/>
            <person name="Gompels U."/>
        </authorList>
    </citation>
    <scope>NUCLEOTIDE SEQUENCE [LARGE SCALE GENOMIC DNA]</scope>
    <source>
        <strain evidence="6">AJ</strain>
    </source>
</reference>
<dbReference type="InterPro" id="IPR034738">
    <property type="entry name" value="HSV_ITP"/>
</dbReference>
<gene>
    <name evidence="6" type="primary">U30</name>
</gene>
<dbReference type="Proteomes" id="UP000142548">
    <property type="component" value="Genome"/>
</dbReference>
<evidence type="ECO:0000313" key="6">
    <source>
        <dbReference type="EMBL" id="AJA36243.1"/>
    </source>
</evidence>
<evidence type="ECO:0000256" key="2">
    <source>
        <dbReference type="ARBA" id="ARBA00022580"/>
    </source>
</evidence>
<dbReference type="GO" id="GO:0019068">
    <property type="term" value="P:virion assembly"/>
    <property type="evidence" value="ECO:0007669"/>
    <property type="project" value="InterPro"/>
</dbReference>
<keyword evidence="5" id="KW-1035">Host cytoplasm</keyword>
<dbReference type="Pfam" id="PF04523">
    <property type="entry name" value="Herpes_U30"/>
    <property type="match status" value="1"/>
</dbReference>
<accession>A0A0A7RLX6</accession>
<protein>
    <submittedName>
        <fullName evidence="6">U30 protein</fullName>
    </submittedName>
</protein>
<name>A0A0A7RLX6_9BETA</name>
<reference evidence="6 7" key="1">
    <citation type="journal article" date="1993" name="J. Virol.">
        <title>Identification of a lytic-phase origin of DNA replication in human herpesvirus 6B strain Z29.</title>
        <authorList>
            <person name="Dewhurst S."/>
            <person name="Dollard S.C."/>
            <person name="Pellett P.E."/>
            <person name="Dambaugh T.R."/>
        </authorList>
    </citation>
    <scope>NUCLEOTIDE SEQUENCE [LARGE SCALE GENOMIC DNA]</scope>
    <source>
        <strain evidence="6">AJ</strain>
    </source>
</reference>
<dbReference type="GO" id="GO:0019033">
    <property type="term" value="C:viral tegument"/>
    <property type="evidence" value="ECO:0007669"/>
    <property type="project" value="InterPro"/>
</dbReference>
<evidence type="ECO:0000313" key="7">
    <source>
        <dbReference type="Proteomes" id="UP000142548"/>
    </source>
</evidence>
<keyword evidence="4" id="KW-0946">Virion</keyword>
<keyword evidence="1" id="KW-1048">Host nucleus</keyword>
<proteinExistence type="inferred from homology"/>
<reference evidence="6 7" key="3">
    <citation type="journal article" date="2015" name="Genome Announc.">
        <title>Complete Genome Sequence of the Human Herpesvirus 6A Strain AJ from Africa Resembles Strain GS from North America.</title>
        <authorList>
            <person name="Tweedy J."/>
            <person name="Spyrou M.A."/>
            <person name="Donaldson C.D."/>
            <person name="Depledge D."/>
            <person name="Breuer J."/>
            <person name="Gompels U.A."/>
        </authorList>
    </citation>
    <scope>NUCLEOTIDE SEQUENCE [LARGE SCALE GENOMIC DNA]</scope>
    <source>
        <strain evidence="6">AJ</strain>
    </source>
</reference>
<evidence type="ECO:0000256" key="4">
    <source>
        <dbReference type="ARBA" id="ARBA00022844"/>
    </source>
</evidence>
<evidence type="ECO:0000256" key="5">
    <source>
        <dbReference type="ARBA" id="ARBA00023200"/>
    </source>
</evidence>
<sequence>MTHDNRQLLPQETKLVTPNKDTLSSRYLHVLIIDNTLSTIEFVYMAVKAVLTQVDTLNALEQRKNRPTNRILGLSTSVSKRYINIPKFSSSGASNSQGVKTLAAIRKFCLPDKNCFRNFLSFSTTLFKVPSSIDIYFLFFTASTVSTMAARALDLEFILSSLKKSTSPESLLAATAKIELLSLAADSVTHNRVIAFINRLTPKKYHFDLIRQYAVFYFLNSTTLTSENKLLSAELLYEELSQIPSSSSSGTELENLNNAEVLYVFDRILNSIKMLKNELSSPIGKLRAQPAANDPGTDKTIKYSKIQSIIQKINSFTHENSLLANCRAVVELIDDLYRKLYSWFLHVLTFEDIQFPGDTFLDRLLKMDYCFTYYPSSNRHLIDLFEKALDNQTFTNLDKFFDTSGNSPELLYQKTFSLKIFSKNLTAQDNGLYIYPLLKTDLSILDFLGTENILFHRGLIYHILHQKTIPQERENDLNKINQFFATVIQQVIETKSSCLPASLSQLLDTIFHFNRIGLNMETCRTYIEILSNHMATPDTQPIINTFTINLTHIVFTAHVFFICMENFSPTFIFYNRKKLILEQQRAILIIERNDYSTLWKQISDHIDCLFNVSLSESFFKEYTKGGNEDQKQFLYKNLFEKWGNVFFPFTYSVSTSNNSTAYHITTLELRDICKEVYQSDSPDAYESLLPYSTHPSFKTLFVKIYVIPMVSHITNLTFDKLQSDCRLLTLIHACKLLLPSQHLLLHYMAWLYAFSINVDHIDLGTFTVIKSVIFKIADHINVMTHTIYSPETNLLVSILLNAYTNYLQKYVNPWIKQTITANFSLIQTYITFTKQCASILATKCNINLDNLFIYITIGTDKIVTTSFCSFIATCRNLVRQHEEFEKSLQTIQISETTLTGMLRNIITSVSSSKELLTNEALQKFIDTVQRISQHVNETYQSISMNLEKCKTSNDILIESLKKIIYIVDVLSSNAILNTSLASRCLEAANLAVSNNSFTILEIKKDAVAVFKPFITQLFESMKPTTSLHKKLMSTQKLTTDHIPFLDTFDDRYNLVRHVERQLNWYAAHAEAAQQDLITPLKF</sequence>
<dbReference type="EMBL" id="KP257584">
    <property type="protein sequence ID" value="AJA36243.1"/>
    <property type="molecule type" value="Genomic_DNA"/>
</dbReference>
<evidence type="ECO:0000256" key="3">
    <source>
        <dbReference type="ARBA" id="ARBA00022812"/>
    </source>
</evidence>
<evidence type="ECO:0000256" key="1">
    <source>
        <dbReference type="ARBA" id="ARBA00022562"/>
    </source>
</evidence>
<dbReference type="HAMAP" id="MF_04043">
    <property type="entry name" value="HSV_ITP"/>
    <property type="match status" value="1"/>
</dbReference>
<keyword evidence="3" id="KW-1040">Host Golgi apparatus</keyword>
<keyword evidence="2" id="KW-0920">Virion tegument</keyword>
<dbReference type="InterPro" id="IPR007611">
    <property type="entry name" value="Herpes_U30"/>
</dbReference>
<organism evidence="6 7">
    <name type="scientific">Human betaherpesvirus 6A</name>
    <dbReference type="NCBI Taxonomy" id="32603"/>
    <lineage>
        <taxon>Viruses</taxon>
        <taxon>Duplodnaviria</taxon>
        <taxon>Heunggongvirae</taxon>
        <taxon>Peploviricota</taxon>
        <taxon>Herviviricetes</taxon>
        <taxon>Herpesvirales</taxon>
        <taxon>Orthoherpesviridae</taxon>
        <taxon>Betaherpesvirinae</taxon>
        <taxon>Roseolovirus</taxon>
        <taxon>Roseolovirus humanbeta6a</taxon>
    </lineage>
</organism>